<sequence>MADSRWRPKQDNRPSPSTNTAPSTRTAEAKSFLGERQIRNGAFVTCRHYLSNNERYELKTQLDDIGSRTDKHW</sequence>
<comment type="caution">
    <text evidence="2">The sequence shown here is derived from an EMBL/GenBank/DDBJ whole genome shotgun (WGS) entry which is preliminary data.</text>
</comment>
<organism evidence="2 3">
    <name type="scientific">Aromia moschata</name>
    <dbReference type="NCBI Taxonomy" id="1265417"/>
    <lineage>
        <taxon>Eukaryota</taxon>
        <taxon>Metazoa</taxon>
        <taxon>Ecdysozoa</taxon>
        <taxon>Arthropoda</taxon>
        <taxon>Hexapoda</taxon>
        <taxon>Insecta</taxon>
        <taxon>Pterygota</taxon>
        <taxon>Neoptera</taxon>
        <taxon>Endopterygota</taxon>
        <taxon>Coleoptera</taxon>
        <taxon>Polyphaga</taxon>
        <taxon>Cucujiformia</taxon>
        <taxon>Chrysomeloidea</taxon>
        <taxon>Cerambycidae</taxon>
        <taxon>Cerambycinae</taxon>
        <taxon>Callichromatini</taxon>
        <taxon>Aromia</taxon>
    </lineage>
</organism>
<reference evidence="2" key="1">
    <citation type="journal article" date="2023" name="Insect Mol. Biol.">
        <title>Genome sequencing provides insights into the evolution of gene families encoding plant cell wall-degrading enzymes in longhorned beetles.</title>
        <authorList>
            <person name="Shin N.R."/>
            <person name="Okamura Y."/>
            <person name="Kirsch R."/>
            <person name="Pauchet Y."/>
        </authorList>
    </citation>
    <scope>NUCLEOTIDE SEQUENCE</scope>
    <source>
        <strain evidence="2">AMC_N1</strain>
    </source>
</reference>
<feature type="region of interest" description="Disordered" evidence="1">
    <location>
        <begin position="1"/>
        <end position="33"/>
    </location>
</feature>
<dbReference type="Proteomes" id="UP001162162">
    <property type="component" value="Unassembled WGS sequence"/>
</dbReference>
<name>A0AAV8Z5J5_9CUCU</name>
<protein>
    <submittedName>
        <fullName evidence="2">Uncharacterized protein</fullName>
    </submittedName>
</protein>
<evidence type="ECO:0000313" key="3">
    <source>
        <dbReference type="Proteomes" id="UP001162162"/>
    </source>
</evidence>
<gene>
    <name evidence="2" type="ORF">NQ318_022375</name>
</gene>
<keyword evidence="3" id="KW-1185">Reference proteome</keyword>
<accession>A0AAV8Z5J5</accession>
<dbReference type="EMBL" id="JAPWTK010000014">
    <property type="protein sequence ID" value="KAJ8959118.1"/>
    <property type="molecule type" value="Genomic_DNA"/>
</dbReference>
<feature type="compositionally biased region" description="Basic and acidic residues" evidence="1">
    <location>
        <begin position="1"/>
        <end position="12"/>
    </location>
</feature>
<evidence type="ECO:0000313" key="2">
    <source>
        <dbReference type="EMBL" id="KAJ8959118.1"/>
    </source>
</evidence>
<dbReference type="AlphaFoldDB" id="A0AAV8Z5J5"/>
<evidence type="ECO:0000256" key="1">
    <source>
        <dbReference type="SAM" id="MobiDB-lite"/>
    </source>
</evidence>
<proteinExistence type="predicted"/>
<feature type="compositionally biased region" description="Polar residues" evidence="1">
    <location>
        <begin position="13"/>
        <end position="26"/>
    </location>
</feature>